<feature type="region of interest" description="Disordered" evidence="1">
    <location>
        <begin position="1"/>
        <end position="42"/>
    </location>
</feature>
<dbReference type="Proteomes" id="UP001597506">
    <property type="component" value="Unassembled WGS sequence"/>
</dbReference>
<protein>
    <recommendedName>
        <fullName evidence="4">YfhD family protein</fullName>
    </recommendedName>
</protein>
<evidence type="ECO:0000313" key="2">
    <source>
        <dbReference type="EMBL" id="MFD2680487.1"/>
    </source>
</evidence>
<name>A0ABW5RP54_9BACI</name>
<dbReference type="EMBL" id="JBHUMF010000015">
    <property type="protein sequence ID" value="MFD2680487.1"/>
    <property type="molecule type" value="Genomic_DNA"/>
</dbReference>
<reference evidence="3" key="1">
    <citation type="journal article" date="2019" name="Int. J. Syst. Evol. Microbiol.">
        <title>The Global Catalogue of Microorganisms (GCM) 10K type strain sequencing project: providing services to taxonomists for standard genome sequencing and annotation.</title>
        <authorList>
            <consortium name="The Broad Institute Genomics Platform"/>
            <consortium name="The Broad Institute Genome Sequencing Center for Infectious Disease"/>
            <person name="Wu L."/>
            <person name="Ma J."/>
        </authorList>
    </citation>
    <scope>NUCLEOTIDE SEQUENCE [LARGE SCALE GENOMIC DNA]</scope>
    <source>
        <strain evidence="3">KCTC 3913</strain>
    </source>
</reference>
<dbReference type="RefSeq" id="WP_377933929.1">
    <property type="nucleotide sequence ID" value="NZ_JBHUMF010000015.1"/>
</dbReference>
<evidence type="ECO:0000313" key="3">
    <source>
        <dbReference type="Proteomes" id="UP001597506"/>
    </source>
</evidence>
<evidence type="ECO:0008006" key="4">
    <source>
        <dbReference type="Google" id="ProtNLM"/>
    </source>
</evidence>
<keyword evidence="3" id="KW-1185">Reference proteome</keyword>
<feature type="compositionally biased region" description="Basic residues" evidence="1">
    <location>
        <begin position="1"/>
        <end position="10"/>
    </location>
</feature>
<accession>A0ABW5RP54</accession>
<gene>
    <name evidence="2" type="ORF">ACFSUL_06930</name>
</gene>
<feature type="compositionally biased region" description="Basic and acidic residues" evidence="1">
    <location>
        <begin position="28"/>
        <end position="42"/>
    </location>
</feature>
<proteinExistence type="predicted"/>
<feature type="compositionally biased region" description="Polar residues" evidence="1">
    <location>
        <begin position="14"/>
        <end position="27"/>
    </location>
</feature>
<organism evidence="2 3">
    <name type="scientific">Bacillus seohaeanensis</name>
    <dbReference type="NCBI Taxonomy" id="284580"/>
    <lineage>
        <taxon>Bacteria</taxon>
        <taxon>Bacillati</taxon>
        <taxon>Bacillota</taxon>
        <taxon>Bacilli</taxon>
        <taxon>Bacillales</taxon>
        <taxon>Bacillaceae</taxon>
        <taxon>Bacillus</taxon>
    </lineage>
</organism>
<sequence>MTKRNRKTKAGKQSVKSLTDSEFSSELTQDKNKKVEKTKPRT</sequence>
<evidence type="ECO:0000256" key="1">
    <source>
        <dbReference type="SAM" id="MobiDB-lite"/>
    </source>
</evidence>
<comment type="caution">
    <text evidence="2">The sequence shown here is derived from an EMBL/GenBank/DDBJ whole genome shotgun (WGS) entry which is preliminary data.</text>
</comment>